<proteinExistence type="predicted"/>
<accession>A0AAV4GLH2</accession>
<feature type="region of interest" description="Disordered" evidence="1">
    <location>
        <begin position="429"/>
        <end position="453"/>
    </location>
</feature>
<keyword evidence="3" id="KW-1185">Reference proteome</keyword>
<dbReference type="EMBL" id="BMAT01008473">
    <property type="protein sequence ID" value="GFR85876.1"/>
    <property type="molecule type" value="Genomic_DNA"/>
</dbReference>
<sequence length="453" mass="51990">MSYSFKAEDVFFDSPWQTECKTSSRGPDKVDGLPGVRERLSNTGIKELVVSTTPKAWRQSEHRQYPTYIYIKKCIAIVLIEHVPWCLPHIDQLENTCHENLRAMDCSPLYTERNLEEKQKAEEKAKSLNSHQAILARGIRGYHEVSYEGGTDLHNRLLDCPKYEDHSCFVPIQNFTDSDLPQGYRDQDIVNFVQAQAELTVRVVSTITSSARPNGYAFHDFKGQERPRYGTGFIQYLYRDDTRSHLPCPCPECKASGNPHRKWYKIKVRTATHVVFNKEESRGTHVELYFDGFPGSKVKCFYGESVAFGAIQGDWCDIRCVSHDVELCEHIKEVWGKWRWLETKINHKYLNEDEEGKRLVIVVSHPHGCHKQVSIGRWRERHVVDRCRGWENCVYTYDAPTCPGSSGAPIWILGKMKWAGFFGRHPHSGRPEEVEGGAPVNLSGVGLDKKLEE</sequence>
<evidence type="ECO:0008006" key="4">
    <source>
        <dbReference type="Google" id="ProtNLM"/>
    </source>
</evidence>
<evidence type="ECO:0000313" key="3">
    <source>
        <dbReference type="Proteomes" id="UP000762676"/>
    </source>
</evidence>
<organism evidence="2 3">
    <name type="scientific">Elysia marginata</name>
    <dbReference type="NCBI Taxonomy" id="1093978"/>
    <lineage>
        <taxon>Eukaryota</taxon>
        <taxon>Metazoa</taxon>
        <taxon>Spiralia</taxon>
        <taxon>Lophotrochozoa</taxon>
        <taxon>Mollusca</taxon>
        <taxon>Gastropoda</taxon>
        <taxon>Heterobranchia</taxon>
        <taxon>Euthyneura</taxon>
        <taxon>Panpulmonata</taxon>
        <taxon>Sacoglossa</taxon>
        <taxon>Placobranchoidea</taxon>
        <taxon>Plakobranchidae</taxon>
        <taxon>Elysia</taxon>
    </lineage>
</organism>
<protein>
    <recommendedName>
        <fullName evidence="4">Peptidase S1 domain-containing protein</fullName>
    </recommendedName>
</protein>
<evidence type="ECO:0000256" key="1">
    <source>
        <dbReference type="SAM" id="MobiDB-lite"/>
    </source>
</evidence>
<name>A0AAV4GLH2_9GAST</name>
<reference evidence="2 3" key="1">
    <citation type="journal article" date="2021" name="Elife">
        <title>Chloroplast acquisition without the gene transfer in kleptoplastic sea slugs, Plakobranchus ocellatus.</title>
        <authorList>
            <person name="Maeda T."/>
            <person name="Takahashi S."/>
            <person name="Yoshida T."/>
            <person name="Shimamura S."/>
            <person name="Takaki Y."/>
            <person name="Nagai Y."/>
            <person name="Toyoda A."/>
            <person name="Suzuki Y."/>
            <person name="Arimoto A."/>
            <person name="Ishii H."/>
            <person name="Satoh N."/>
            <person name="Nishiyama T."/>
            <person name="Hasebe M."/>
            <person name="Maruyama T."/>
            <person name="Minagawa J."/>
            <person name="Obokata J."/>
            <person name="Shigenobu S."/>
        </authorList>
    </citation>
    <scope>NUCLEOTIDE SEQUENCE [LARGE SCALE GENOMIC DNA]</scope>
</reference>
<evidence type="ECO:0000313" key="2">
    <source>
        <dbReference type="EMBL" id="GFR85876.1"/>
    </source>
</evidence>
<dbReference type="AlphaFoldDB" id="A0AAV4GLH2"/>
<dbReference type="SUPFAM" id="SSF50494">
    <property type="entry name" value="Trypsin-like serine proteases"/>
    <property type="match status" value="1"/>
</dbReference>
<gene>
    <name evidence="2" type="ORF">ElyMa_004185600</name>
</gene>
<dbReference type="InterPro" id="IPR009003">
    <property type="entry name" value="Peptidase_S1_PA"/>
</dbReference>
<dbReference type="Proteomes" id="UP000762676">
    <property type="component" value="Unassembled WGS sequence"/>
</dbReference>
<comment type="caution">
    <text evidence="2">The sequence shown here is derived from an EMBL/GenBank/DDBJ whole genome shotgun (WGS) entry which is preliminary data.</text>
</comment>